<dbReference type="EMBL" id="CP011371">
    <property type="protein sequence ID" value="AKJ30668.1"/>
    <property type="molecule type" value="Genomic_DNA"/>
</dbReference>
<evidence type="ECO:0000313" key="2">
    <source>
        <dbReference type="Proteomes" id="UP000035352"/>
    </source>
</evidence>
<name>A0A0G3BRQ8_9BURK</name>
<keyword evidence="2" id="KW-1185">Reference proteome</keyword>
<organism evidence="1 2">
    <name type="scientific">Caldimonas brevitalea</name>
    <dbReference type="NCBI Taxonomy" id="413882"/>
    <lineage>
        <taxon>Bacteria</taxon>
        <taxon>Pseudomonadati</taxon>
        <taxon>Pseudomonadota</taxon>
        <taxon>Betaproteobacteria</taxon>
        <taxon>Burkholderiales</taxon>
        <taxon>Sphaerotilaceae</taxon>
        <taxon>Caldimonas</taxon>
    </lineage>
</organism>
<proteinExistence type="predicted"/>
<sequence length="126" mass="14058">MTTTNKTRYTRRPAILFYNGRSLHVEQITPALEFTRKPACDEDFDKPGLLATAYITKTVHVADTVWEELVGDRDKRFNFLRGEGGHLGTGHTADAFLCVELVTPTYGRLLINPEGGDTPLYVASID</sequence>
<dbReference type="OrthoDB" id="7067643at2"/>
<dbReference type="RefSeq" id="WP_047195986.1">
    <property type="nucleotide sequence ID" value="NZ_CP011371.1"/>
</dbReference>
<dbReference type="AlphaFoldDB" id="A0A0G3BRQ8"/>
<protein>
    <submittedName>
        <fullName evidence="1">Uncharacterized protein</fullName>
    </submittedName>
</protein>
<evidence type="ECO:0000313" key="1">
    <source>
        <dbReference type="EMBL" id="AKJ30668.1"/>
    </source>
</evidence>
<dbReference type="KEGG" id="pbh:AAW51_3977"/>
<dbReference type="Proteomes" id="UP000035352">
    <property type="component" value="Chromosome"/>
</dbReference>
<gene>
    <name evidence="1" type="ORF">AAW51_3977</name>
</gene>
<accession>A0A0G3BRQ8</accession>
<reference evidence="1 2" key="1">
    <citation type="submission" date="2015-05" db="EMBL/GenBank/DDBJ databases">
        <authorList>
            <person name="Tang B."/>
            <person name="Yu Y."/>
        </authorList>
    </citation>
    <scope>NUCLEOTIDE SEQUENCE [LARGE SCALE GENOMIC DNA]</scope>
    <source>
        <strain evidence="1 2">DSM 7029</strain>
    </source>
</reference>